<dbReference type="Proteomes" id="UP000283269">
    <property type="component" value="Unassembled WGS sequence"/>
</dbReference>
<reference evidence="1 2" key="1">
    <citation type="journal article" date="2018" name="Evol. Lett.">
        <title>Horizontal gene cluster transfer increased hallucinogenic mushroom diversity.</title>
        <authorList>
            <person name="Reynolds H.T."/>
            <person name="Vijayakumar V."/>
            <person name="Gluck-Thaler E."/>
            <person name="Korotkin H.B."/>
            <person name="Matheny P.B."/>
            <person name="Slot J.C."/>
        </authorList>
    </citation>
    <scope>NUCLEOTIDE SEQUENCE [LARGE SCALE GENOMIC DNA]</scope>
    <source>
        <strain evidence="1 2">2631</strain>
    </source>
</reference>
<dbReference type="OrthoDB" id="3165318at2759"/>
<proteinExistence type="predicted"/>
<dbReference type="EMBL" id="NHYD01001229">
    <property type="protein sequence ID" value="PPQ91853.1"/>
    <property type="molecule type" value="Genomic_DNA"/>
</dbReference>
<name>A0A409XM45_PSICY</name>
<dbReference type="InParanoid" id="A0A409XM45"/>
<dbReference type="AlphaFoldDB" id="A0A409XM45"/>
<protein>
    <submittedName>
        <fullName evidence="1">Uncharacterized protein</fullName>
    </submittedName>
</protein>
<keyword evidence="2" id="KW-1185">Reference proteome</keyword>
<sequence length="221" mass="24310">MSNSKSPKVLEFTSSELSHKIDLMFVFERPTADNLHVNGFPVCWKVVSFSATGVTAATIDYTGNTGLFVPQTQSGHHVSAYGWQHCEVGQKCTLKTDDQNQDYLTHAVDDISGIIQCVNETDHLAIVGLLTTLFQGLLHGLGSRIEPIFVWEGIVPDSTLSFPFTPVLKIYATSNYKAGELIRGDIPYPALFEADLNTLLPFTSWKLLYDPATGEIKIEAA</sequence>
<accession>A0A409XM45</accession>
<evidence type="ECO:0000313" key="1">
    <source>
        <dbReference type="EMBL" id="PPQ91853.1"/>
    </source>
</evidence>
<comment type="caution">
    <text evidence="1">The sequence shown here is derived from an EMBL/GenBank/DDBJ whole genome shotgun (WGS) entry which is preliminary data.</text>
</comment>
<gene>
    <name evidence="1" type="ORF">CVT25_000789</name>
</gene>
<evidence type="ECO:0000313" key="2">
    <source>
        <dbReference type="Proteomes" id="UP000283269"/>
    </source>
</evidence>
<organism evidence="1 2">
    <name type="scientific">Psilocybe cyanescens</name>
    <dbReference type="NCBI Taxonomy" id="93625"/>
    <lineage>
        <taxon>Eukaryota</taxon>
        <taxon>Fungi</taxon>
        <taxon>Dikarya</taxon>
        <taxon>Basidiomycota</taxon>
        <taxon>Agaricomycotina</taxon>
        <taxon>Agaricomycetes</taxon>
        <taxon>Agaricomycetidae</taxon>
        <taxon>Agaricales</taxon>
        <taxon>Agaricineae</taxon>
        <taxon>Strophariaceae</taxon>
        <taxon>Psilocybe</taxon>
    </lineage>
</organism>